<evidence type="ECO:0000256" key="12">
    <source>
        <dbReference type="SAM" id="SignalP"/>
    </source>
</evidence>
<accession>A0A0P5DUQ0</accession>
<dbReference type="GO" id="GO:0005886">
    <property type="term" value="C:plasma membrane"/>
    <property type="evidence" value="ECO:0007669"/>
    <property type="project" value="TreeGrafter"/>
</dbReference>
<dbReference type="AlphaFoldDB" id="A0A0P5DUQ0"/>
<keyword evidence="14" id="KW-1185">Reference proteome</keyword>
<dbReference type="SUPFAM" id="SSF81321">
    <property type="entry name" value="Family A G protein-coupled receptor-like"/>
    <property type="match status" value="1"/>
</dbReference>
<sequence>MAAEWRLLMMTMLPVPLVSSSSHPPWSSSASFQATLFLASTSSYPVDDDYVDGLSGNVSIMMSTTTTTTNTSTHHSHSQSQDHHQPNPHLYEGNNLSSLATGAAPTGDDVMDDERFPAYVSLLMMLSCGLILVVGLVGNCLVPVVIWNNRDLRNSTNLFLLNLSLADILVLCVSMPTVLVEIYERRDTWIFGKVMCKLVPFVELTVAHASVLTILAISFERYYVITRPLRAGYTCTRMRALFIILAIWILGCLTSSPMLFIANYLEEDSAGSSAGCVTQANTFWSVFYYIAAICLFFLFPLIVLILIYSVIARHLVADPCTASNHRIQVQTSASVAAGTDNVNPNLRARRQVVSMLGTVVVFFFICLLPFKIFTLWFIVTSDEDIQMMGPETYYHVLNFCRVMFYLNSAINPILYNVMSSKFRTAFLKALGFTWAGRRKRLLRHLSRQSTFNTTTTSGTASGTTTSSEHQLIKRMTKEDLLVAANNQRPVLQKYGRQGSCTAASRASSKPLLAVTLSTTSTSGAGNPPESTSCDSHV</sequence>
<evidence type="ECO:0000256" key="5">
    <source>
        <dbReference type="ARBA" id="ARBA00023040"/>
    </source>
</evidence>
<feature type="transmembrane region" description="Helical" evidence="11">
    <location>
        <begin position="285"/>
        <end position="308"/>
    </location>
</feature>
<dbReference type="Gene3D" id="1.20.1070.10">
    <property type="entry name" value="Rhodopsin 7-helix transmembrane proteins"/>
    <property type="match status" value="1"/>
</dbReference>
<feature type="transmembrane region" description="Helical" evidence="11">
    <location>
        <begin position="118"/>
        <end position="146"/>
    </location>
</feature>
<evidence type="ECO:0000256" key="3">
    <source>
        <dbReference type="ARBA" id="ARBA00022692"/>
    </source>
</evidence>
<dbReference type="PROSITE" id="PS00237">
    <property type="entry name" value="G_PROTEIN_RECEP_F1_1"/>
    <property type="match status" value="1"/>
</dbReference>
<evidence type="ECO:0000256" key="2">
    <source>
        <dbReference type="ARBA" id="ARBA00010663"/>
    </source>
</evidence>
<feature type="transmembrane region" description="Helical" evidence="11">
    <location>
        <begin position="158"/>
        <end position="178"/>
    </location>
</feature>
<dbReference type="PANTHER" id="PTHR24243">
    <property type="entry name" value="G-PROTEIN COUPLED RECEPTOR"/>
    <property type="match status" value="1"/>
</dbReference>
<dbReference type="Pfam" id="PF00001">
    <property type="entry name" value="7tm_1"/>
    <property type="match status" value="1"/>
</dbReference>
<feature type="transmembrane region" description="Helical" evidence="11">
    <location>
        <begin position="198"/>
        <end position="219"/>
    </location>
</feature>
<comment type="similarity">
    <text evidence="2 9">Belongs to the G-protein coupled receptor 1 family.</text>
</comment>
<proteinExistence type="inferred from homology"/>
<feature type="compositionally biased region" description="Polar residues" evidence="10">
    <location>
        <begin position="528"/>
        <end position="537"/>
    </location>
</feature>
<evidence type="ECO:0000256" key="1">
    <source>
        <dbReference type="ARBA" id="ARBA00004141"/>
    </source>
</evidence>
<feature type="region of interest" description="Disordered" evidence="10">
    <location>
        <begin position="518"/>
        <end position="537"/>
    </location>
</feature>
<dbReference type="STRING" id="35525.A0A0P5DUQ0"/>
<feature type="region of interest" description="Disordered" evidence="10">
    <location>
        <begin position="66"/>
        <end position="91"/>
    </location>
</feature>
<dbReference type="CDD" id="cd14997">
    <property type="entry name" value="7tmA_ETH-R"/>
    <property type="match status" value="1"/>
</dbReference>
<feature type="transmembrane region" description="Helical" evidence="11">
    <location>
        <begin position="399"/>
        <end position="418"/>
    </location>
</feature>
<evidence type="ECO:0000256" key="11">
    <source>
        <dbReference type="SAM" id="Phobius"/>
    </source>
</evidence>
<keyword evidence="4 11" id="KW-1133">Transmembrane helix</keyword>
<evidence type="ECO:0000256" key="9">
    <source>
        <dbReference type="RuleBase" id="RU000688"/>
    </source>
</evidence>
<dbReference type="PANTHER" id="PTHR24243:SF233">
    <property type="entry name" value="THYROTROPIN-RELEASING HORMONE RECEPTOR"/>
    <property type="match status" value="1"/>
</dbReference>
<keyword evidence="12" id="KW-0732">Signal</keyword>
<evidence type="ECO:0000313" key="14">
    <source>
        <dbReference type="Proteomes" id="UP000076858"/>
    </source>
</evidence>
<organism evidence="13 14">
    <name type="scientific">Daphnia magna</name>
    <dbReference type="NCBI Taxonomy" id="35525"/>
    <lineage>
        <taxon>Eukaryota</taxon>
        <taxon>Metazoa</taxon>
        <taxon>Ecdysozoa</taxon>
        <taxon>Arthropoda</taxon>
        <taxon>Crustacea</taxon>
        <taxon>Branchiopoda</taxon>
        <taxon>Diplostraca</taxon>
        <taxon>Cladocera</taxon>
        <taxon>Anomopoda</taxon>
        <taxon>Daphniidae</taxon>
        <taxon>Daphnia</taxon>
    </lineage>
</organism>
<dbReference type="Proteomes" id="UP000076858">
    <property type="component" value="Unassembled WGS sequence"/>
</dbReference>
<evidence type="ECO:0000256" key="4">
    <source>
        <dbReference type="ARBA" id="ARBA00022989"/>
    </source>
</evidence>
<feature type="transmembrane region" description="Helical" evidence="11">
    <location>
        <begin position="240"/>
        <end position="265"/>
    </location>
</feature>
<dbReference type="InterPro" id="IPR000276">
    <property type="entry name" value="GPCR_Rhodpsn"/>
</dbReference>
<keyword evidence="8 9" id="KW-0807">Transducer</keyword>
<evidence type="ECO:0000256" key="8">
    <source>
        <dbReference type="ARBA" id="ARBA00023224"/>
    </source>
</evidence>
<comment type="subcellular location">
    <subcellularLocation>
        <location evidence="1">Membrane</location>
        <topology evidence="1">Multi-pass membrane protein</topology>
    </subcellularLocation>
</comment>
<protein>
    <submittedName>
        <fullName evidence="13">Putative G-protein coupled receptor 34</fullName>
    </submittedName>
</protein>
<dbReference type="PRINTS" id="PR00237">
    <property type="entry name" value="GPCRRHODOPSN"/>
</dbReference>
<keyword evidence="5 9" id="KW-0297">G-protein coupled receptor</keyword>
<evidence type="ECO:0000256" key="7">
    <source>
        <dbReference type="ARBA" id="ARBA00023170"/>
    </source>
</evidence>
<reference evidence="13 14" key="1">
    <citation type="submission" date="2016-03" db="EMBL/GenBank/DDBJ databases">
        <title>EvidentialGene: Evidence-directed Construction of Genes on Genomes.</title>
        <authorList>
            <person name="Gilbert D.G."/>
            <person name="Choi J.-H."/>
            <person name="Mockaitis K."/>
            <person name="Colbourne J."/>
            <person name="Pfrender M."/>
        </authorList>
    </citation>
    <scope>NUCLEOTIDE SEQUENCE [LARGE SCALE GENOMIC DNA]</scope>
    <source>
        <strain evidence="13 14">Xinb3</strain>
        <tissue evidence="13">Complete organism</tissue>
    </source>
</reference>
<evidence type="ECO:0000313" key="13">
    <source>
        <dbReference type="EMBL" id="KZS15092.1"/>
    </source>
</evidence>
<evidence type="ECO:0000256" key="6">
    <source>
        <dbReference type="ARBA" id="ARBA00023136"/>
    </source>
</evidence>
<comment type="caution">
    <text evidence="13">The sequence shown here is derived from an EMBL/GenBank/DDBJ whole genome shotgun (WGS) entry which is preliminary data.</text>
</comment>
<feature type="chain" id="PRO_5013462112" evidence="12">
    <location>
        <begin position="21"/>
        <end position="537"/>
    </location>
</feature>
<evidence type="ECO:0000256" key="10">
    <source>
        <dbReference type="SAM" id="MobiDB-lite"/>
    </source>
</evidence>
<gene>
    <name evidence="13" type="ORF">APZ42_019661</name>
</gene>
<feature type="signal peptide" evidence="12">
    <location>
        <begin position="1"/>
        <end position="20"/>
    </location>
</feature>
<dbReference type="EMBL" id="LRGB01000930">
    <property type="protein sequence ID" value="KZS15092.1"/>
    <property type="molecule type" value="Genomic_DNA"/>
</dbReference>
<dbReference type="GO" id="GO:0004930">
    <property type="term" value="F:G protein-coupled receptor activity"/>
    <property type="evidence" value="ECO:0007669"/>
    <property type="project" value="UniProtKB-KW"/>
</dbReference>
<dbReference type="OrthoDB" id="10036964at2759"/>
<dbReference type="PROSITE" id="PS50262">
    <property type="entry name" value="G_PROTEIN_RECEP_F1_2"/>
    <property type="match status" value="1"/>
</dbReference>
<dbReference type="InterPro" id="IPR017452">
    <property type="entry name" value="GPCR_Rhodpsn_7TM"/>
</dbReference>
<feature type="transmembrane region" description="Helical" evidence="11">
    <location>
        <begin position="355"/>
        <end position="379"/>
    </location>
</feature>
<keyword evidence="7 9" id="KW-0675">Receptor</keyword>
<name>A0A0P5DUQ0_9CRUS</name>
<keyword evidence="6 11" id="KW-0472">Membrane</keyword>
<keyword evidence="3 9" id="KW-0812">Transmembrane</keyword>